<dbReference type="Gene3D" id="3.30.470.30">
    <property type="entry name" value="DNA ligase/mRNA capping enzyme"/>
    <property type="match status" value="1"/>
</dbReference>
<dbReference type="SMART" id="SM00292">
    <property type="entry name" value="BRCT"/>
    <property type="match status" value="1"/>
</dbReference>
<dbReference type="InterPro" id="IPR012340">
    <property type="entry name" value="NA-bd_OB-fold"/>
</dbReference>
<evidence type="ECO:0000313" key="19">
    <source>
        <dbReference type="Proteomes" id="UP000230731"/>
    </source>
</evidence>
<keyword evidence="9 14" id="KW-0460">Magnesium</keyword>
<dbReference type="EC" id="6.5.1.2" evidence="2 14"/>
<dbReference type="PANTHER" id="PTHR23389:SF9">
    <property type="entry name" value="DNA LIGASE"/>
    <property type="match status" value="1"/>
</dbReference>
<dbReference type="NCBIfam" id="NF005932">
    <property type="entry name" value="PRK07956.1"/>
    <property type="match status" value="1"/>
</dbReference>
<evidence type="ECO:0000256" key="11">
    <source>
        <dbReference type="ARBA" id="ARBA00023204"/>
    </source>
</evidence>
<evidence type="ECO:0000313" key="18">
    <source>
        <dbReference type="EMBL" id="PIT97737.1"/>
    </source>
</evidence>
<feature type="binding site" evidence="14">
    <location>
        <position position="417"/>
    </location>
    <ligand>
        <name>Zn(2+)</name>
        <dbReference type="ChEBI" id="CHEBI:29105"/>
    </ligand>
</feature>
<feature type="binding site" evidence="14">
    <location>
        <begin position="90"/>
        <end position="91"/>
    </location>
    <ligand>
        <name>NAD(+)</name>
        <dbReference type="ChEBI" id="CHEBI:57540"/>
    </ligand>
</feature>
<dbReference type="CDD" id="cd00114">
    <property type="entry name" value="LIGANc"/>
    <property type="match status" value="1"/>
</dbReference>
<dbReference type="GO" id="GO:0046872">
    <property type="term" value="F:metal ion binding"/>
    <property type="evidence" value="ECO:0007669"/>
    <property type="project" value="UniProtKB-KW"/>
</dbReference>
<evidence type="ECO:0000256" key="7">
    <source>
        <dbReference type="ARBA" id="ARBA00022763"/>
    </source>
</evidence>
<dbReference type="Gene3D" id="6.20.10.30">
    <property type="match status" value="1"/>
</dbReference>
<dbReference type="InterPro" id="IPR013839">
    <property type="entry name" value="DNAligase_adenylation"/>
</dbReference>
<comment type="cofactor">
    <cofactor evidence="14">
        <name>Mg(2+)</name>
        <dbReference type="ChEBI" id="CHEBI:18420"/>
    </cofactor>
    <cofactor evidence="14">
        <name>Mn(2+)</name>
        <dbReference type="ChEBI" id="CHEBI:29035"/>
    </cofactor>
</comment>
<dbReference type="PROSITE" id="PS01055">
    <property type="entry name" value="DNA_LIGASE_N1"/>
    <property type="match status" value="1"/>
</dbReference>
<dbReference type="Pfam" id="PF12826">
    <property type="entry name" value="HHH_2"/>
    <property type="match status" value="1"/>
</dbReference>
<feature type="binding site" evidence="14">
    <location>
        <position position="143"/>
    </location>
    <ligand>
        <name>NAD(+)</name>
        <dbReference type="ChEBI" id="CHEBI:57540"/>
    </ligand>
</feature>
<protein>
    <recommendedName>
        <fullName evidence="3 14">DNA ligase</fullName>
        <ecNumber evidence="2 14">6.5.1.2</ecNumber>
    </recommendedName>
    <alternativeName>
        <fullName evidence="14">Polydeoxyribonucleotide synthase [NAD(+)]</fullName>
    </alternativeName>
</protein>
<keyword evidence="7 14" id="KW-0227">DNA damage</keyword>
<dbReference type="PIRSF" id="PIRSF001604">
    <property type="entry name" value="LigA"/>
    <property type="match status" value="1"/>
</dbReference>
<feature type="active site" description="N6-AMP-lysine intermediate" evidence="14">
    <location>
        <position position="122"/>
    </location>
</feature>
<keyword evidence="10 14" id="KW-0520">NAD</keyword>
<feature type="binding site" evidence="14">
    <location>
        <position position="320"/>
    </location>
    <ligand>
        <name>NAD(+)</name>
        <dbReference type="ChEBI" id="CHEBI:57540"/>
    </ligand>
</feature>
<dbReference type="InterPro" id="IPR001357">
    <property type="entry name" value="BRCT_dom"/>
</dbReference>
<dbReference type="PROSITE" id="PS01056">
    <property type="entry name" value="DNA_LIGASE_N2"/>
    <property type="match status" value="1"/>
</dbReference>
<keyword evidence="16" id="KW-0175">Coiled coil</keyword>
<feature type="coiled-coil region" evidence="16">
    <location>
        <begin position="10"/>
        <end position="57"/>
    </location>
</feature>
<keyword evidence="8 14" id="KW-0862">Zinc</keyword>
<dbReference type="Gene3D" id="3.40.50.10190">
    <property type="entry name" value="BRCT domain"/>
    <property type="match status" value="1"/>
</dbReference>
<dbReference type="FunFam" id="2.40.50.140:FF:000012">
    <property type="entry name" value="DNA ligase"/>
    <property type="match status" value="1"/>
</dbReference>
<keyword evidence="4 14" id="KW-0436">Ligase</keyword>
<dbReference type="InterPro" id="IPR004150">
    <property type="entry name" value="NAD_DNA_ligase_OB"/>
</dbReference>
<dbReference type="AlphaFoldDB" id="A0A2M6WYA2"/>
<dbReference type="Proteomes" id="UP000230731">
    <property type="component" value="Unassembled WGS sequence"/>
</dbReference>
<keyword evidence="11 14" id="KW-0234">DNA repair</keyword>
<dbReference type="Pfam" id="PF00533">
    <property type="entry name" value="BRCT"/>
    <property type="match status" value="1"/>
</dbReference>
<reference evidence="19" key="1">
    <citation type="submission" date="2017-09" db="EMBL/GenBank/DDBJ databases">
        <title>Depth-based differentiation of microbial function through sediment-hosted aquifers and enrichment of novel symbionts in the deep terrestrial subsurface.</title>
        <authorList>
            <person name="Probst A.J."/>
            <person name="Ladd B."/>
            <person name="Jarett J.K."/>
            <person name="Geller-Mcgrath D.E."/>
            <person name="Sieber C.M.K."/>
            <person name="Emerson J.B."/>
            <person name="Anantharaman K."/>
            <person name="Thomas B.C."/>
            <person name="Malmstrom R."/>
            <person name="Stieglmeier M."/>
            <person name="Klingl A."/>
            <person name="Woyke T."/>
            <person name="Ryan C.M."/>
            <person name="Banfield J.F."/>
        </authorList>
    </citation>
    <scope>NUCLEOTIDE SEQUENCE [LARGE SCALE GENOMIC DNA]</scope>
</reference>
<dbReference type="InterPro" id="IPR003583">
    <property type="entry name" value="Hlx-hairpin-Hlx_DNA-bd_motif"/>
</dbReference>
<comment type="caution">
    <text evidence="14">Lacks conserved residue(s) required for the propagation of feature annotation.</text>
</comment>
<dbReference type="Pfam" id="PF03120">
    <property type="entry name" value="OB_DNA_ligase"/>
    <property type="match status" value="1"/>
</dbReference>
<evidence type="ECO:0000256" key="3">
    <source>
        <dbReference type="ARBA" id="ARBA00013308"/>
    </source>
</evidence>
<keyword evidence="14" id="KW-0464">Manganese</keyword>
<dbReference type="Gene3D" id="1.10.287.610">
    <property type="entry name" value="Helix hairpin bin"/>
    <property type="match status" value="1"/>
</dbReference>
<evidence type="ECO:0000256" key="5">
    <source>
        <dbReference type="ARBA" id="ARBA00022705"/>
    </source>
</evidence>
<dbReference type="InterPro" id="IPR004149">
    <property type="entry name" value="Znf_DNAligase_C4"/>
</dbReference>
<comment type="catalytic activity">
    <reaction evidence="12 14 15">
        <text>NAD(+) + (deoxyribonucleotide)n-3'-hydroxyl + 5'-phospho-(deoxyribonucleotide)m = (deoxyribonucleotide)n+m + AMP + beta-nicotinamide D-nucleotide.</text>
        <dbReference type="EC" id="6.5.1.2"/>
    </reaction>
</comment>
<dbReference type="GO" id="GO:0006260">
    <property type="term" value="P:DNA replication"/>
    <property type="evidence" value="ECO:0007669"/>
    <property type="project" value="UniProtKB-KW"/>
</dbReference>
<dbReference type="HAMAP" id="MF_01588">
    <property type="entry name" value="DNA_ligase_A"/>
    <property type="match status" value="1"/>
</dbReference>
<proteinExistence type="inferred from homology"/>
<evidence type="ECO:0000256" key="8">
    <source>
        <dbReference type="ARBA" id="ARBA00022833"/>
    </source>
</evidence>
<evidence type="ECO:0000256" key="1">
    <source>
        <dbReference type="ARBA" id="ARBA00004067"/>
    </source>
</evidence>
<dbReference type="EMBL" id="PEZP01000048">
    <property type="protein sequence ID" value="PIT97737.1"/>
    <property type="molecule type" value="Genomic_DNA"/>
</dbReference>
<keyword evidence="6 14" id="KW-0479">Metal-binding</keyword>
<comment type="similarity">
    <text evidence="13 14">Belongs to the NAD-dependent DNA ligase family. LigA subfamily.</text>
</comment>
<evidence type="ECO:0000256" key="10">
    <source>
        <dbReference type="ARBA" id="ARBA00023027"/>
    </source>
</evidence>
<feature type="domain" description="BRCT" evidence="17">
    <location>
        <begin position="592"/>
        <end position="670"/>
    </location>
</feature>
<dbReference type="InterPro" id="IPR033136">
    <property type="entry name" value="DNA_ligase_CS"/>
</dbReference>
<dbReference type="InterPro" id="IPR041663">
    <property type="entry name" value="DisA/LigA_HHH"/>
</dbReference>
<feature type="binding site" evidence="14">
    <location>
        <position position="414"/>
    </location>
    <ligand>
        <name>Zn(2+)</name>
        <dbReference type="ChEBI" id="CHEBI:29105"/>
    </ligand>
</feature>
<dbReference type="InterPro" id="IPR010994">
    <property type="entry name" value="RuvA_2-like"/>
</dbReference>
<dbReference type="SUPFAM" id="SSF50249">
    <property type="entry name" value="Nucleic acid-binding proteins"/>
    <property type="match status" value="1"/>
</dbReference>
<comment type="caution">
    <text evidence="18">The sequence shown here is derived from an EMBL/GenBank/DDBJ whole genome shotgun (WGS) entry which is preliminary data.</text>
</comment>
<dbReference type="InterPro" id="IPR018239">
    <property type="entry name" value="DNA_ligase_AS"/>
</dbReference>
<dbReference type="InterPro" id="IPR013840">
    <property type="entry name" value="DNAligase_N"/>
</dbReference>
<comment type="function">
    <text evidence="1 14">DNA ligase that catalyzes the formation of phosphodiester linkages between 5'-phosphoryl and 3'-hydroxyl groups in double-stranded DNA using NAD as a coenzyme and as the energy source for the reaction. It is essential for DNA replication and repair of damaged DNA.</text>
</comment>
<evidence type="ECO:0000256" key="6">
    <source>
        <dbReference type="ARBA" id="ARBA00022723"/>
    </source>
</evidence>
<dbReference type="SUPFAM" id="SSF56091">
    <property type="entry name" value="DNA ligase/mRNA capping enzyme, catalytic domain"/>
    <property type="match status" value="1"/>
</dbReference>
<dbReference type="PANTHER" id="PTHR23389">
    <property type="entry name" value="CHROMOSOME TRANSMISSION FIDELITY FACTOR 18"/>
    <property type="match status" value="1"/>
</dbReference>
<organism evidence="18 19">
    <name type="scientific">Candidatus Andersenbacteria bacterium CG10_big_fil_rev_8_21_14_0_10_54_11</name>
    <dbReference type="NCBI Taxonomy" id="1974485"/>
    <lineage>
        <taxon>Bacteria</taxon>
        <taxon>Candidatus Anderseniibacteriota</taxon>
    </lineage>
</organism>
<accession>A0A2M6WYA2</accession>
<evidence type="ECO:0000256" key="12">
    <source>
        <dbReference type="ARBA" id="ARBA00034005"/>
    </source>
</evidence>
<dbReference type="GO" id="GO:0006281">
    <property type="term" value="P:DNA repair"/>
    <property type="evidence" value="ECO:0007669"/>
    <property type="project" value="UniProtKB-KW"/>
</dbReference>
<dbReference type="SUPFAM" id="SSF52113">
    <property type="entry name" value="BRCT domain"/>
    <property type="match status" value="1"/>
</dbReference>
<dbReference type="GO" id="GO:0003911">
    <property type="term" value="F:DNA ligase (NAD+) activity"/>
    <property type="evidence" value="ECO:0007669"/>
    <property type="project" value="UniProtKB-UniRule"/>
</dbReference>
<feature type="binding site" evidence="14">
    <location>
        <position position="182"/>
    </location>
    <ligand>
        <name>NAD(+)</name>
        <dbReference type="ChEBI" id="CHEBI:57540"/>
    </ligand>
</feature>
<gene>
    <name evidence="14" type="primary">ligA</name>
    <name evidence="18" type="ORF">COT71_04380</name>
</gene>
<evidence type="ECO:0000256" key="9">
    <source>
        <dbReference type="ARBA" id="ARBA00022842"/>
    </source>
</evidence>
<dbReference type="InterPro" id="IPR001679">
    <property type="entry name" value="DNA_ligase"/>
</dbReference>
<evidence type="ECO:0000256" key="4">
    <source>
        <dbReference type="ARBA" id="ARBA00022598"/>
    </source>
</evidence>
<feature type="binding site" evidence="14">
    <location>
        <position position="296"/>
    </location>
    <ligand>
        <name>NAD(+)</name>
        <dbReference type="ChEBI" id="CHEBI:57540"/>
    </ligand>
</feature>
<dbReference type="InterPro" id="IPR036420">
    <property type="entry name" value="BRCT_dom_sf"/>
</dbReference>
<evidence type="ECO:0000256" key="15">
    <source>
        <dbReference type="RuleBase" id="RU000618"/>
    </source>
</evidence>
<dbReference type="GO" id="GO:0003677">
    <property type="term" value="F:DNA binding"/>
    <property type="evidence" value="ECO:0007669"/>
    <property type="project" value="InterPro"/>
</dbReference>
<dbReference type="SMART" id="SM00532">
    <property type="entry name" value="LIGANc"/>
    <property type="match status" value="1"/>
</dbReference>
<dbReference type="Gene3D" id="1.10.150.20">
    <property type="entry name" value="5' to 3' exonuclease, C-terminal subdomain"/>
    <property type="match status" value="2"/>
</dbReference>
<name>A0A2M6WYA2_9BACT</name>
<sequence>MAQKKTIPSRSAAEKRIKKLRQEINHHRYLYHVKDIQEISDAALDSLKHELEELELAYPDLVTSGSPTQRVGGRPLKKFKEVAHRTPMLSLRDAFTEDELRQWEIRNQKIVPGPYDYFVQHKIDGVAVSLTYEDGQLIRALTRGDGRVGEDVTRNIRTIEAIPLSLSSGRLQLQSRVEVRGEVYILKDDFRRLNALRQTAGQPLYANPRNLAAGSIRQLDPRIAAGRPLRFMAWEITAGTVVTTRQEEYGILQQLGFPVPPRSRRCANLAAVRQLLKEIEQHREHYAYLVDGAVIKVNNIAAAARLGVVGKAPRGSIAFKFAAEEATTIVEDIVIQVGRTGALTPVAHLRPVPVAGTVVSRATLHNASEIFRKDIRVNDTVIIRKAGDIIPEVVKALPKLRPPNTKKFAMPHRCPVCGSPIVKEDGGAIYRCTNKNCFPQQRERMLHAVGPDAFAIEGLGDKIVELLLQEGLVKDPPDLWELTAGDLIPLERFAEKSAAKLVGEIQGHKRLPLARFLVALSIPLVGTVTAQDLAREFKTITAIQKAAPKDLEAITGIGGKVARAITDFFKAPHHQKLIQRYRDCGITLQREAAAGPLAGKTFVFTGHMPGMSREEAKNRVQQLGGKVASTPGANVTDVVIGDEAGSKAAKAKKLGLPTLTPRQFMQMLKQ</sequence>
<dbReference type="SMART" id="SM00278">
    <property type="entry name" value="HhH1"/>
    <property type="match status" value="3"/>
</dbReference>
<dbReference type="Pfam" id="PF01653">
    <property type="entry name" value="DNA_ligase_aden"/>
    <property type="match status" value="1"/>
</dbReference>
<dbReference type="GO" id="GO:0005829">
    <property type="term" value="C:cytosol"/>
    <property type="evidence" value="ECO:0007669"/>
    <property type="project" value="TreeGrafter"/>
</dbReference>
<evidence type="ECO:0000256" key="16">
    <source>
        <dbReference type="SAM" id="Coils"/>
    </source>
</evidence>
<dbReference type="SUPFAM" id="SSF47781">
    <property type="entry name" value="RuvA domain 2-like"/>
    <property type="match status" value="1"/>
</dbReference>
<evidence type="ECO:0000256" key="13">
    <source>
        <dbReference type="ARBA" id="ARBA00060881"/>
    </source>
</evidence>
<evidence type="ECO:0000259" key="17">
    <source>
        <dbReference type="PROSITE" id="PS50172"/>
    </source>
</evidence>
<keyword evidence="5 14" id="KW-0235">DNA replication</keyword>
<feature type="binding site" evidence="14">
    <location>
        <position position="432"/>
    </location>
    <ligand>
        <name>Zn(2+)</name>
        <dbReference type="ChEBI" id="CHEBI:29105"/>
    </ligand>
</feature>
<dbReference type="Pfam" id="PF03119">
    <property type="entry name" value="DNA_ligase_ZBD"/>
    <property type="match status" value="1"/>
</dbReference>
<dbReference type="CDD" id="cd17748">
    <property type="entry name" value="BRCT_DNA_ligase_like"/>
    <property type="match status" value="1"/>
</dbReference>
<dbReference type="Gene3D" id="2.40.50.140">
    <property type="entry name" value="Nucleic acid-binding proteins"/>
    <property type="match status" value="1"/>
</dbReference>
<dbReference type="PROSITE" id="PS50172">
    <property type="entry name" value="BRCT"/>
    <property type="match status" value="1"/>
</dbReference>
<evidence type="ECO:0000256" key="2">
    <source>
        <dbReference type="ARBA" id="ARBA00012722"/>
    </source>
</evidence>
<dbReference type="NCBIfam" id="TIGR00575">
    <property type="entry name" value="dnlj"/>
    <property type="match status" value="1"/>
</dbReference>
<feature type="binding site" evidence="14">
    <location>
        <position position="437"/>
    </location>
    <ligand>
        <name>Zn(2+)</name>
        <dbReference type="ChEBI" id="CHEBI:29105"/>
    </ligand>
</feature>
<evidence type="ECO:0000256" key="14">
    <source>
        <dbReference type="HAMAP-Rule" id="MF_01588"/>
    </source>
</evidence>